<gene>
    <name evidence="1" type="ORF">FA13DRAFT_1748002</name>
</gene>
<organism evidence="1 2">
    <name type="scientific">Coprinellus micaceus</name>
    <name type="common">Glistening ink-cap mushroom</name>
    <name type="synonym">Coprinus micaceus</name>
    <dbReference type="NCBI Taxonomy" id="71717"/>
    <lineage>
        <taxon>Eukaryota</taxon>
        <taxon>Fungi</taxon>
        <taxon>Dikarya</taxon>
        <taxon>Basidiomycota</taxon>
        <taxon>Agaricomycotina</taxon>
        <taxon>Agaricomycetes</taxon>
        <taxon>Agaricomycetidae</taxon>
        <taxon>Agaricales</taxon>
        <taxon>Agaricineae</taxon>
        <taxon>Psathyrellaceae</taxon>
        <taxon>Coprinellus</taxon>
    </lineage>
</organism>
<protein>
    <submittedName>
        <fullName evidence="1">Uncharacterized protein</fullName>
    </submittedName>
</protein>
<comment type="caution">
    <text evidence="1">The sequence shown here is derived from an EMBL/GenBank/DDBJ whole genome shotgun (WGS) entry which is preliminary data.</text>
</comment>
<name>A0A4Y7RZ89_COPMI</name>
<dbReference type="Proteomes" id="UP000298030">
    <property type="component" value="Unassembled WGS sequence"/>
</dbReference>
<accession>A0A4Y7RZ89</accession>
<evidence type="ECO:0000313" key="2">
    <source>
        <dbReference type="Proteomes" id="UP000298030"/>
    </source>
</evidence>
<feature type="non-terminal residue" evidence="1">
    <location>
        <position position="61"/>
    </location>
</feature>
<dbReference type="EMBL" id="QPFP01000392">
    <property type="protein sequence ID" value="TEB14344.1"/>
    <property type="molecule type" value="Genomic_DNA"/>
</dbReference>
<sequence>MGVYSDILVLGAQGNLVSVLGAGVIEGHLLMCLPPFHFIERLLPFARTRKGNLRQKNKEGV</sequence>
<keyword evidence="2" id="KW-1185">Reference proteome</keyword>
<proteinExistence type="predicted"/>
<reference evidence="1 2" key="1">
    <citation type="journal article" date="2019" name="Nat. Ecol. Evol.">
        <title>Megaphylogeny resolves global patterns of mushroom evolution.</title>
        <authorList>
            <person name="Varga T."/>
            <person name="Krizsan K."/>
            <person name="Foldi C."/>
            <person name="Dima B."/>
            <person name="Sanchez-Garcia M."/>
            <person name="Sanchez-Ramirez S."/>
            <person name="Szollosi G.J."/>
            <person name="Szarkandi J.G."/>
            <person name="Papp V."/>
            <person name="Albert L."/>
            <person name="Andreopoulos W."/>
            <person name="Angelini C."/>
            <person name="Antonin V."/>
            <person name="Barry K.W."/>
            <person name="Bougher N.L."/>
            <person name="Buchanan P."/>
            <person name="Buyck B."/>
            <person name="Bense V."/>
            <person name="Catcheside P."/>
            <person name="Chovatia M."/>
            <person name="Cooper J."/>
            <person name="Damon W."/>
            <person name="Desjardin D."/>
            <person name="Finy P."/>
            <person name="Geml J."/>
            <person name="Haridas S."/>
            <person name="Hughes K."/>
            <person name="Justo A."/>
            <person name="Karasinski D."/>
            <person name="Kautmanova I."/>
            <person name="Kiss B."/>
            <person name="Kocsube S."/>
            <person name="Kotiranta H."/>
            <person name="LaButti K.M."/>
            <person name="Lechner B.E."/>
            <person name="Liimatainen K."/>
            <person name="Lipzen A."/>
            <person name="Lukacs Z."/>
            <person name="Mihaltcheva S."/>
            <person name="Morgado L.N."/>
            <person name="Niskanen T."/>
            <person name="Noordeloos M.E."/>
            <person name="Ohm R.A."/>
            <person name="Ortiz-Santana B."/>
            <person name="Ovrebo C."/>
            <person name="Racz N."/>
            <person name="Riley R."/>
            <person name="Savchenko A."/>
            <person name="Shiryaev A."/>
            <person name="Soop K."/>
            <person name="Spirin V."/>
            <person name="Szebenyi C."/>
            <person name="Tomsovsky M."/>
            <person name="Tulloss R.E."/>
            <person name="Uehling J."/>
            <person name="Grigoriev I.V."/>
            <person name="Vagvolgyi C."/>
            <person name="Papp T."/>
            <person name="Martin F.M."/>
            <person name="Miettinen O."/>
            <person name="Hibbett D.S."/>
            <person name="Nagy L.G."/>
        </authorList>
    </citation>
    <scope>NUCLEOTIDE SEQUENCE [LARGE SCALE GENOMIC DNA]</scope>
    <source>
        <strain evidence="1 2">FP101781</strain>
    </source>
</reference>
<dbReference type="AlphaFoldDB" id="A0A4Y7RZ89"/>
<evidence type="ECO:0000313" key="1">
    <source>
        <dbReference type="EMBL" id="TEB14344.1"/>
    </source>
</evidence>